<keyword evidence="2" id="KW-1185">Reference proteome</keyword>
<evidence type="ECO:0000313" key="1">
    <source>
        <dbReference type="EMBL" id="KNY27365.1"/>
    </source>
</evidence>
<dbReference type="STRING" id="398512.Bccel_2636"/>
<gene>
    <name evidence="1" type="ORF">Bccel_2636</name>
</gene>
<accession>A0A0L6JNT8</accession>
<dbReference type="Proteomes" id="UP000036923">
    <property type="component" value="Unassembled WGS sequence"/>
</dbReference>
<reference evidence="2" key="1">
    <citation type="submission" date="2015-07" db="EMBL/GenBank/DDBJ databases">
        <title>Near-Complete Genome Sequence of the Cellulolytic Bacterium Bacteroides (Pseudobacteroides) cellulosolvens ATCC 35603.</title>
        <authorList>
            <person name="Dassa B."/>
            <person name="Utturkar S.M."/>
            <person name="Klingeman D.M."/>
            <person name="Hurt R.A."/>
            <person name="Keller M."/>
            <person name="Xu J."/>
            <person name="Reddy Y.H.K."/>
            <person name="Borovok I."/>
            <person name="Grinberg I.R."/>
            <person name="Lamed R."/>
            <person name="Zhivin O."/>
            <person name="Bayer E.A."/>
            <person name="Brown S.D."/>
        </authorList>
    </citation>
    <scope>NUCLEOTIDE SEQUENCE [LARGE SCALE GENOMIC DNA]</scope>
    <source>
        <strain evidence="2">DSM 2933</strain>
    </source>
</reference>
<proteinExistence type="predicted"/>
<name>A0A0L6JNT8_9FIRM</name>
<sequence>MKYTQAYKDECFSEFLEGTIIAMEVLLKLKKITTERIISMRKDLIQMLKKNEVNTDEKMEVINKALNNVLTENGYDKIF</sequence>
<evidence type="ECO:0000313" key="2">
    <source>
        <dbReference type="Proteomes" id="UP000036923"/>
    </source>
</evidence>
<protein>
    <submittedName>
        <fullName evidence="1">Uncharacterized protein</fullName>
    </submittedName>
</protein>
<organism evidence="1 2">
    <name type="scientific">Pseudobacteroides cellulosolvens ATCC 35603 = DSM 2933</name>
    <dbReference type="NCBI Taxonomy" id="398512"/>
    <lineage>
        <taxon>Bacteria</taxon>
        <taxon>Bacillati</taxon>
        <taxon>Bacillota</taxon>
        <taxon>Clostridia</taxon>
        <taxon>Eubacteriales</taxon>
        <taxon>Oscillospiraceae</taxon>
        <taxon>Pseudobacteroides</taxon>
    </lineage>
</organism>
<comment type="caution">
    <text evidence="1">The sequence shown here is derived from an EMBL/GenBank/DDBJ whole genome shotgun (WGS) entry which is preliminary data.</text>
</comment>
<dbReference type="AlphaFoldDB" id="A0A0L6JNT8"/>
<dbReference type="EMBL" id="LGTC01000001">
    <property type="protein sequence ID" value="KNY27365.1"/>
    <property type="molecule type" value="Genomic_DNA"/>
</dbReference>